<evidence type="ECO:0000259" key="1">
    <source>
        <dbReference type="Pfam" id="PF05050"/>
    </source>
</evidence>
<proteinExistence type="predicted"/>
<dbReference type="Pfam" id="PF05050">
    <property type="entry name" value="Methyltransf_21"/>
    <property type="match status" value="1"/>
</dbReference>
<dbReference type="InterPro" id="IPR006342">
    <property type="entry name" value="FkbM_mtfrase"/>
</dbReference>
<reference evidence="2 3" key="1">
    <citation type="submission" date="2017-10" db="EMBL/GenBank/DDBJ databases">
        <title>Genomics of the genus Arcobacter.</title>
        <authorList>
            <person name="Perez-Cataluna A."/>
            <person name="Figueras M.J."/>
        </authorList>
    </citation>
    <scope>NUCLEOTIDE SEQUENCE [LARGE SCALE GENOMIC DNA]</scope>
    <source>
        <strain evidence="2 3">CECT 8441</strain>
    </source>
</reference>
<gene>
    <name evidence="2" type="ORF">CRV07_07325</name>
</gene>
<dbReference type="InterPro" id="IPR052514">
    <property type="entry name" value="SAM-dependent_MTase"/>
</dbReference>
<protein>
    <recommendedName>
        <fullName evidence="1">Methyltransferase FkbM domain-containing protein</fullName>
    </recommendedName>
</protein>
<dbReference type="Proteomes" id="UP000289758">
    <property type="component" value="Unassembled WGS sequence"/>
</dbReference>
<dbReference type="NCBIfam" id="TIGR01444">
    <property type="entry name" value="fkbM_fam"/>
    <property type="match status" value="1"/>
</dbReference>
<evidence type="ECO:0000313" key="3">
    <source>
        <dbReference type="Proteomes" id="UP000289758"/>
    </source>
</evidence>
<organism evidence="2 3">
    <name type="scientific">Halarcobacter ebronensis</name>
    <dbReference type="NCBI Taxonomy" id="1462615"/>
    <lineage>
        <taxon>Bacteria</taxon>
        <taxon>Pseudomonadati</taxon>
        <taxon>Campylobacterota</taxon>
        <taxon>Epsilonproteobacteria</taxon>
        <taxon>Campylobacterales</taxon>
        <taxon>Arcobacteraceae</taxon>
        <taxon>Halarcobacter</taxon>
    </lineage>
</organism>
<dbReference type="RefSeq" id="WP_129087084.1">
    <property type="nucleotide sequence ID" value="NZ_CP053836.1"/>
</dbReference>
<dbReference type="EMBL" id="PDKK01000005">
    <property type="protein sequence ID" value="RXK05875.1"/>
    <property type="molecule type" value="Genomic_DNA"/>
</dbReference>
<dbReference type="PANTHER" id="PTHR34203:SF15">
    <property type="entry name" value="SLL1173 PROTEIN"/>
    <property type="match status" value="1"/>
</dbReference>
<feature type="domain" description="Methyltransferase FkbM" evidence="1">
    <location>
        <begin position="109"/>
        <end position="272"/>
    </location>
</feature>
<name>A0A4Q1AXH6_9BACT</name>
<dbReference type="Gene3D" id="3.40.50.150">
    <property type="entry name" value="Vaccinia Virus protein VP39"/>
    <property type="match status" value="1"/>
</dbReference>
<comment type="caution">
    <text evidence="2">The sequence shown here is derived from an EMBL/GenBank/DDBJ whole genome shotgun (WGS) entry which is preliminary data.</text>
</comment>
<dbReference type="SUPFAM" id="SSF53335">
    <property type="entry name" value="S-adenosyl-L-methionine-dependent methyltransferases"/>
    <property type="match status" value="1"/>
</dbReference>
<dbReference type="OrthoDB" id="5329963at2"/>
<keyword evidence="3" id="KW-1185">Reference proteome</keyword>
<sequence length="302" mass="34799">MKESIRKILFPLPRDQQKQGFEPNFYIKFLRGISKVLIGLFKLNGVNRFSNEFIQILEPKIKIPISSNDSILFRTGHGRLLWRAKTLLTEEPMTIEWIDRFSENDIFYDIGANVGNYSIYAAKKSIRSFAFEPEILNLSLLYENIFLNNVEKLCTPVPFAVHDETALEKFYLKDISKGDALHSIGNKSYLLENPDLSTKVIDTFTMSLDDLIKNYNIPSPTKLKIDVDNNELNVILGANKALESVKEICVELDLNFSEHVKVKEILEEKSFEIICKENGPINYNTNIANYIFRKGFKCKKQL</sequence>
<dbReference type="AlphaFoldDB" id="A0A4Q1AXH6"/>
<dbReference type="PANTHER" id="PTHR34203">
    <property type="entry name" value="METHYLTRANSFERASE, FKBM FAMILY PROTEIN"/>
    <property type="match status" value="1"/>
</dbReference>
<accession>A0A4Q1AXH6</accession>
<dbReference type="InterPro" id="IPR029063">
    <property type="entry name" value="SAM-dependent_MTases_sf"/>
</dbReference>
<evidence type="ECO:0000313" key="2">
    <source>
        <dbReference type="EMBL" id="RXK05875.1"/>
    </source>
</evidence>